<gene>
    <name evidence="11" type="ORF">F6B93_12005</name>
</gene>
<dbReference type="EC" id="2.7.11.1" evidence="1"/>
<dbReference type="Proteomes" id="UP000682202">
    <property type="component" value="Chromosome"/>
</dbReference>
<feature type="region of interest" description="Disordered" evidence="9">
    <location>
        <begin position="280"/>
        <end position="376"/>
    </location>
</feature>
<dbReference type="InterPro" id="IPR011009">
    <property type="entry name" value="Kinase-like_dom_sf"/>
</dbReference>
<dbReference type="FunFam" id="3.30.200.20:FF:000035">
    <property type="entry name" value="Serine/threonine protein kinase Stk1"/>
    <property type="match status" value="1"/>
</dbReference>
<comment type="catalytic activity">
    <reaction evidence="8">
        <text>L-seryl-[protein] + ATP = O-phospho-L-seryl-[protein] + ADP + H(+)</text>
        <dbReference type="Rhea" id="RHEA:17989"/>
        <dbReference type="Rhea" id="RHEA-COMP:9863"/>
        <dbReference type="Rhea" id="RHEA-COMP:11604"/>
        <dbReference type="ChEBI" id="CHEBI:15378"/>
        <dbReference type="ChEBI" id="CHEBI:29999"/>
        <dbReference type="ChEBI" id="CHEBI:30616"/>
        <dbReference type="ChEBI" id="CHEBI:83421"/>
        <dbReference type="ChEBI" id="CHEBI:456216"/>
        <dbReference type="EC" id="2.7.11.1"/>
    </reaction>
</comment>
<dbReference type="GO" id="GO:0005524">
    <property type="term" value="F:ATP binding"/>
    <property type="evidence" value="ECO:0007669"/>
    <property type="project" value="UniProtKB-KW"/>
</dbReference>
<keyword evidence="3" id="KW-0808">Transferase</keyword>
<evidence type="ECO:0000313" key="11">
    <source>
        <dbReference type="EMBL" id="QUR67727.1"/>
    </source>
</evidence>
<dbReference type="Gene3D" id="1.10.510.10">
    <property type="entry name" value="Transferase(Phosphotransferase) domain 1"/>
    <property type="match status" value="1"/>
</dbReference>
<feature type="compositionally biased region" description="Low complexity" evidence="9">
    <location>
        <begin position="280"/>
        <end position="311"/>
    </location>
</feature>
<name>A0A975JXW7_9MYCO</name>
<dbReference type="PROSITE" id="PS00108">
    <property type="entry name" value="PROTEIN_KINASE_ST"/>
    <property type="match status" value="1"/>
</dbReference>
<evidence type="ECO:0000313" key="12">
    <source>
        <dbReference type="Proteomes" id="UP000682202"/>
    </source>
</evidence>
<dbReference type="GO" id="GO:0004674">
    <property type="term" value="F:protein serine/threonine kinase activity"/>
    <property type="evidence" value="ECO:0007669"/>
    <property type="project" value="UniProtKB-KW"/>
</dbReference>
<proteinExistence type="predicted"/>
<keyword evidence="6" id="KW-0067">ATP-binding</keyword>
<dbReference type="Pfam" id="PF00069">
    <property type="entry name" value="Pkinase"/>
    <property type="match status" value="1"/>
</dbReference>
<dbReference type="KEGG" id="mspg:F6B93_12005"/>
<evidence type="ECO:0000256" key="9">
    <source>
        <dbReference type="SAM" id="MobiDB-lite"/>
    </source>
</evidence>
<protein>
    <recommendedName>
        <fullName evidence="1">non-specific serine/threonine protein kinase</fullName>
        <ecNumber evidence="1">2.7.11.1</ecNumber>
    </recommendedName>
</protein>
<evidence type="ECO:0000256" key="2">
    <source>
        <dbReference type="ARBA" id="ARBA00022527"/>
    </source>
</evidence>
<dbReference type="GO" id="GO:0080090">
    <property type="term" value="P:regulation of primary metabolic process"/>
    <property type="evidence" value="ECO:0007669"/>
    <property type="project" value="UniProtKB-ARBA"/>
</dbReference>
<keyword evidence="2" id="KW-0723">Serine/threonine-protein kinase</keyword>
<dbReference type="PANTHER" id="PTHR43289:SF6">
    <property type="entry name" value="SERINE_THREONINE-PROTEIN KINASE NEKL-3"/>
    <property type="match status" value="1"/>
</dbReference>
<evidence type="ECO:0000256" key="7">
    <source>
        <dbReference type="ARBA" id="ARBA00047899"/>
    </source>
</evidence>
<feature type="region of interest" description="Disordered" evidence="9">
    <location>
        <begin position="433"/>
        <end position="459"/>
    </location>
</feature>
<dbReference type="SMART" id="SM00220">
    <property type="entry name" value="S_TKc"/>
    <property type="match status" value="1"/>
</dbReference>
<evidence type="ECO:0000256" key="3">
    <source>
        <dbReference type="ARBA" id="ARBA00022679"/>
    </source>
</evidence>
<evidence type="ECO:0000256" key="8">
    <source>
        <dbReference type="ARBA" id="ARBA00048679"/>
    </source>
</evidence>
<dbReference type="InterPro" id="IPR000719">
    <property type="entry name" value="Prot_kinase_dom"/>
</dbReference>
<reference evidence="11" key="1">
    <citation type="submission" date="2019-12" db="EMBL/GenBank/DDBJ databases">
        <title>Mycobacterium spongiae sp. nov.</title>
        <authorList>
            <person name="Stinear T."/>
        </authorList>
    </citation>
    <scope>NUCLEOTIDE SEQUENCE</scope>
    <source>
        <strain evidence="11">FSD4b-SM</strain>
    </source>
</reference>
<dbReference type="SUPFAM" id="SSF56112">
    <property type="entry name" value="Protein kinase-like (PK-like)"/>
    <property type="match status" value="1"/>
</dbReference>
<keyword evidence="5 11" id="KW-0418">Kinase</keyword>
<sequence>MPFSHGDIFAGYTIQHLLGAGGMGEVYLAQHPRLPRLDALKILSLDATGDEEFRARFNREAELASTLWNPHIVGVHDRGEFDGRLWISMDYVEGTDARHLVEQRYPSGMPHDDVVEIVTAVAEALDFAHERRLLHRDVKPANILVTAPPEGARRRVLLTDFGIARETDDMTGLTEAKMAIGTVAYAAPEQLTGKSLDGRVDQYALAGTAFHLLTGAPPFDDSNRAVVVGHHLNTPAPRLSQRRPDLAHLDPVFAKALAKDPNDRYPHCLDFAQALATPPDAAARPGFAPDPAANGAPDGPGVASARSSATPQPSPPSAAPEARPRHAASVHTAPLGAADDRGSTAPHTKRLDPMTEHGTAVSVRKRPAGPGNDDEVWSFGLKRYEPSGEPRTEIPVELHGSSITGPLADGDLVGVSGIWDGSTLFADTVVNHSAEPGGRRRPPSVPKTNPKKITTASDSKSGKGRIVAIVGLVAAAAVAAVAIVVTHGFGLWSDKTPGPLVKPEQATVFSPGGAPDHPGQANLAIDGDPNTSWPTDTYVDATPFPTFKEGVGLMLQLSAPTALSAVGIDVPSTGTEVQIRAANSANPASLSDTTELTRSVPLKPGHNRVRVNSQKKTSHVLVWITKLGTTDGESRTAISEITLHAR</sequence>
<dbReference type="Gene3D" id="3.30.200.20">
    <property type="entry name" value="Phosphorylase Kinase, domain 1"/>
    <property type="match status" value="1"/>
</dbReference>
<evidence type="ECO:0000256" key="4">
    <source>
        <dbReference type="ARBA" id="ARBA00022741"/>
    </source>
</evidence>
<organism evidence="11 12">
    <name type="scientific">Mycobacterium spongiae</name>
    <dbReference type="NCBI Taxonomy" id="886343"/>
    <lineage>
        <taxon>Bacteria</taxon>
        <taxon>Bacillati</taxon>
        <taxon>Actinomycetota</taxon>
        <taxon>Actinomycetes</taxon>
        <taxon>Mycobacteriales</taxon>
        <taxon>Mycobacteriaceae</taxon>
        <taxon>Mycobacterium</taxon>
    </lineage>
</organism>
<dbReference type="PROSITE" id="PS50011">
    <property type="entry name" value="PROTEIN_KINASE_DOM"/>
    <property type="match status" value="1"/>
</dbReference>
<dbReference type="CDD" id="cd14014">
    <property type="entry name" value="STKc_PknB_like"/>
    <property type="match status" value="1"/>
</dbReference>
<evidence type="ECO:0000259" key="10">
    <source>
        <dbReference type="PROSITE" id="PS50011"/>
    </source>
</evidence>
<keyword evidence="12" id="KW-1185">Reference proteome</keyword>
<comment type="catalytic activity">
    <reaction evidence="7">
        <text>L-threonyl-[protein] + ATP = O-phospho-L-threonyl-[protein] + ADP + H(+)</text>
        <dbReference type="Rhea" id="RHEA:46608"/>
        <dbReference type="Rhea" id="RHEA-COMP:11060"/>
        <dbReference type="Rhea" id="RHEA-COMP:11605"/>
        <dbReference type="ChEBI" id="CHEBI:15378"/>
        <dbReference type="ChEBI" id="CHEBI:30013"/>
        <dbReference type="ChEBI" id="CHEBI:30616"/>
        <dbReference type="ChEBI" id="CHEBI:61977"/>
        <dbReference type="ChEBI" id="CHEBI:456216"/>
        <dbReference type="EC" id="2.7.11.1"/>
    </reaction>
</comment>
<dbReference type="PANTHER" id="PTHR43289">
    <property type="entry name" value="MITOGEN-ACTIVATED PROTEIN KINASE KINASE KINASE 20-RELATED"/>
    <property type="match status" value="1"/>
</dbReference>
<accession>A0A975JXW7</accession>
<keyword evidence="4" id="KW-0547">Nucleotide-binding</keyword>
<evidence type="ECO:0000256" key="6">
    <source>
        <dbReference type="ARBA" id="ARBA00022840"/>
    </source>
</evidence>
<dbReference type="AlphaFoldDB" id="A0A975JXW7"/>
<feature type="domain" description="Protein kinase" evidence="10">
    <location>
        <begin position="12"/>
        <end position="276"/>
    </location>
</feature>
<dbReference type="RefSeq" id="WP_211695300.1">
    <property type="nucleotide sequence ID" value="NZ_CP046600.1"/>
</dbReference>
<evidence type="ECO:0000256" key="1">
    <source>
        <dbReference type="ARBA" id="ARBA00012513"/>
    </source>
</evidence>
<dbReference type="InterPro" id="IPR008271">
    <property type="entry name" value="Ser/Thr_kinase_AS"/>
</dbReference>
<evidence type="ECO:0000256" key="5">
    <source>
        <dbReference type="ARBA" id="ARBA00022777"/>
    </source>
</evidence>
<dbReference type="EMBL" id="CP046600">
    <property type="protein sequence ID" value="QUR67727.1"/>
    <property type="molecule type" value="Genomic_DNA"/>
</dbReference>